<dbReference type="FunCoup" id="A0A3Q3FM71">
    <property type="interactions" value="67"/>
</dbReference>
<evidence type="ECO:0000313" key="9">
    <source>
        <dbReference type="Proteomes" id="UP000261660"/>
    </source>
</evidence>
<reference evidence="8" key="1">
    <citation type="submission" date="2025-08" db="UniProtKB">
        <authorList>
            <consortium name="Ensembl"/>
        </authorList>
    </citation>
    <scope>IDENTIFICATION</scope>
</reference>
<sequence>MALIFIQLLLFILSGADGSKIVGGQDAAPHSRPYMASLQVRGQHFCGGVLVKEDFVLTAAHCLINRPFTVVVGVDSLSRAESTKQEFRVARSFPHPNYDGHENDIMLLKLGGSAALTEAVQLIPPKIGRPRECITAGWGDIGDNNTIATRLQEVNVTLLSQRICQRRWGAVPITSSMLCGTGARVFQGFCSGDSGGPLVCDGDAAGVVSFSGQRCGDPKTPDVYTRVASFRRWIRNVLKNN</sequence>
<dbReference type="PRINTS" id="PR00722">
    <property type="entry name" value="CHYMOTRYPSIN"/>
</dbReference>
<evidence type="ECO:0000256" key="6">
    <source>
        <dbReference type="SAM" id="SignalP"/>
    </source>
</evidence>
<dbReference type="PROSITE" id="PS50240">
    <property type="entry name" value="TRYPSIN_DOM"/>
    <property type="match status" value="1"/>
</dbReference>
<dbReference type="Ensembl" id="ENSLBET00000022746.1">
    <property type="protein sequence ID" value="ENSLBEP00000021591.1"/>
    <property type="gene ID" value="ENSLBEG00000016597.1"/>
</dbReference>
<dbReference type="PANTHER" id="PTHR24271:SF55">
    <property type="entry name" value="SERINE PROTEASE 57"/>
    <property type="match status" value="1"/>
</dbReference>
<dbReference type="GO" id="GO:0006508">
    <property type="term" value="P:proteolysis"/>
    <property type="evidence" value="ECO:0007669"/>
    <property type="project" value="InterPro"/>
</dbReference>
<dbReference type="InterPro" id="IPR001314">
    <property type="entry name" value="Peptidase_S1A"/>
</dbReference>
<dbReference type="SMART" id="SM00020">
    <property type="entry name" value="Tryp_SPc"/>
    <property type="match status" value="1"/>
</dbReference>
<proteinExistence type="predicted"/>
<evidence type="ECO:0000256" key="4">
    <source>
        <dbReference type="ARBA" id="ARBA00036320"/>
    </source>
</evidence>
<organism evidence="8 9">
    <name type="scientific">Labrus bergylta</name>
    <name type="common">ballan wrasse</name>
    <dbReference type="NCBI Taxonomy" id="56723"/>
    <lineage>
        <taxon>Eukaryota</taxon>
        <taxon>Metazoa</taxon>
        <taxon>Chordata</taxon>
        <taxon>Craniata</taxon>
        <taxon>Vertebrata</taxon>
        <taxon>Euteleostomi</taxon>
        <taxon>Actinopterygii</taxon>
        <taxon>Neopterygii</taxon>
        <taxon>Teleostei</taxon>
        <taxon>Neoteleostei</taxon>
        <taxon>Acanthomorphata</taxon>
        <taxon>Eupercaria</taxon>
        <taxon>Labriformes</taxon>
        <taxon>Labridae</taxon>
        <taxon>Labrus</taxon>
    </lineage>
</organism>
<comment type="subcellular location">
    <subcellularLocation>
        <location evidence="1">Secreted</location>
        <location evidence="1">Extracellular space</location>
    </subcellularLocation>
</comment>
<name>A0A3Q3FM71_9LABR</name>
<dbReference type="InterPro" id="IPR001254">
    <property type="entry name" value="Trypsin_dom"/>
</dbReference>
<dbReference type="CDD" id="cd00190">
    <property type="entry name" value="Tryp_SPc"/>
    <property type="match status" value="1"/>
</dbReference>
<feature type="chain" id="PRO_5018791271" description="trypsin" evidence="6">
    <location>
        <begin position="19"/>
        <end position="241"/>
    </location>
</feature>
<keyword evidence="6" id="KW-0732">Signal</keyword>
<dbReference type="InterPro" id="IPR018114">
    <property type="entry name" value="TRYPSIN_HIS"/>
</dbReference>
<reference evidence="8" key="2">
    <citation type="submission" date="2025-09" db="UniProtKB">
        <authorList>
            <consortium name="Ensembl"/>
        </authorList>
    </citation>
    <scope>IDENTIFICATION</scope>
</reference>
<dbReference type="EC" id="3.4.21.4" evidence="5"/>
<feature type="signal peptide" evidence="6">
    <location>
        <begin position="1"/>
        <end position="18"/>
    </location>
</feature>
<dbReference type="GeneTree" id="ENSGT00940000162161"/>
<dbReference type="InterPro" id="IPR009003">
    <property type="entry name" value="Peptidase_S1_PA"/>
</dbReference>
<feature type="domain" description="Peptidase S1" evidence="7">
    <location>
        <begin position="21"/>
        <end position="239"/>
    </location>
</feature>
<dbReference type="GO" id="GO:0004252">
    <property type="term" value="F:serine-type endopeptidase activity"/>
    <property type="evidence" value="ECO:0007669"/>
    <property type="project" value="UniProtKB-EC"/>
</dbReference>
<dbReference type="PROSITE" id="PS00134">
    <property type="entry name" value="TRYPSIN_HIS"/>
    <property type="match status" value="1"/>
</dbReference>
<dbReference type="SUPFAM" id="SSF50494">
    <property type="entry name" value="Trypsin-like serine proteases"/>
    <property type="match status" value="1"/>
</dbReference>
<accession>A0A3Q3FM71</accession>
<evidence type="ECO:0000313" key="8">
    <source>
        <dbReference type="Ensembl" id="ENSLBEP00000021591.1"/>
    </source>
</evidence>
<dbReference type="Gene3D" id="2.40.10.10">
    <property type="entry name" value="Trypsin-like serine proteases"/>
    <property type="match status" value="2"/>
</dbReference>
<dbReference type="PANTHER" id="PTHR24271">
    <property type="entry name" value="KALLIKREIN-RELATED"/>
    <property type="match status" value="1"/>
</dbReference>
<evidence type="ECO:0000256" key="1">
    <source>
        <dbReference type="ARBA" id="ARBA00004239"/>
    </source>
</evidence>
<protein>
    <recommendedName>
        <fullName evidence="5">trypsin</fullName>
        <ecNumber evidence="5">3.4.21.4</ecNumber>
    </recommendedName>
</protein>
<dbReference type="FunFam" id="2.40.10.10:FF:000005">
    <property type="entry name" value="Serine protease 37"/>
    <property type="match status" value="1"/>
</dbReference>
<comment type="catalytic activity">
    <reaction evidence="4">
        <text>Preferential cleavage: Arg-|-Xaa, Lys-|-Xaa.</text>
        <dbReference type="EC" id="3.4.21.4"/>
    </reaction>
</comment>
<dbReference type="Proteomes" id="UP000261660">
    <property type="component" value="Unplaced"/>
</dbReference>
<keyword evidence="9" id="KW-1185">Reference proteome</keyword>
<dbReference type="Pfam" id="PF00089">
    <property type="entry name" value="Trypsin"/>
    <property type="match status" value="1"/>
</dbReference>
<dbReference type="InParanoid" id="A0A3Q3FM71"/>
<evidence type="ECO:0000256" key="2">
    <source>
        <dbReference type="ARBA" id="ARBA00023145"/>
    </source>
</evidence>
<evidence type="ECO:0000256" key="5">
    <source>
        <dbReference type="ARBA" id="ARBA00038868"/>
    </source>
</evidence>
<keyword evidence="2" id="KW-0865">Zymogen</keyword>
<dbReference type="GO" id="GO:0005576">
    <property type="term" value="C:extracellular region"/>
    <property type="evidence" value="ECO:0007669"/>
    <property type="project" value="UniProtKB-SubCell"/>
</dbReference>
<evidence type="ECO:0000256" key="3">
    <source>
        <dbReference type="ARBA" id="ARBA00023157"/>
    </source>
</evidence>
<dbReference type="InterPro" id="IPR043504">
    <property type="entry name" value="Peptidase_S1_PA_chymotrypsin"/>
</dbReference>
<dbReference type="AlphaFoldDB" id="A0A3Q3FM71"/>
<keyword evidence="3" id="KW-1015">Disulfide bond</keyword>
<evidence type="ECO:0000259" key="7">
    <source>
        <dbReference type="PROSITE" id="PS50240"/>
    </source>
</evidence>
<dbReference type="STRING" id="56723.ENSLBEP00000021591"/>